<name>A0A1J5P337_9ZZZZ</name>
<evidence type="ECO:0000313" key="1">
    <source>
        <dbReference type="EMBL" id="OIQ65969.1"/>
    </source>
</evidence>
<protein>
    <submittedName>
        <fullName evidence="1">Uncharacterized protein</fullName>
    </submittedName>
</protein>
<proteinExistence type="predicted"/>
<comment type="caution">
    <text evidence="1">The sequence shown here is derived from an EMBL/GenBank/DDBJ whole genome shotgun (WGS) entry which is preliminary data.</text>
</comment>
<dbReference type="AlphaFoldDB" id="A0A1J5P337"/>
<gene>
    <name evidence="1" type="ORF">GALL_524680</name>
</gene>
<sequence length="317" mass="35375">MAKQEIALARDRNEIELELARRRFNTDSHVGHSAGNVSGNGGVCVFAVFETVDLPRIDARLLEKAFEKQARPRPPLPVDEADVRTREIADIVDFPGVSRRHHQTLPPDHRADDAAGAGVEPARIVRQYASFEITQGHMKAGKITASVVQRGHGLEAAHVFAFHGHVPLSHGVEQLFDGEPMAGMHAQGGWIGADDPPDLHFQFGRQRRQRRVQARRDAAIGPHQRFAQRRQCRALASLHAEQWGAKHRFAGSHEIPGMAVRRAGLPACGRQTSMLMHLNQERQQLRRQRQTVRMQDGPLRLDGNLVHSGFPFVSWTA</sequence>
<reference evidence="1" key="1">
    <citation type="submission" date="2016-10" db="EMBL/GenBank/DDBJ databases">
        <title>Sequence of Gallionella enrichment culture.</title>
        <authorList>
            <person name="Poehlein A."/>
            <person name="Muehling M."/>
            <person name="Daniel R."/>
        </authorList>
    </citation>
    <scope>NUCLEOTIDE SEQUENCE</scope>
</reference>
<dbReference type="EMBL" id="MLJW01006925">
    <property type="protein sequence ID" value="OIQ65969.1"/>
    <property type="molecule type" value="Genomic_DNA"/>
</dbReference>
<accession>A0A1J5P337</accession>
<organism evidence="1">
    <name type="scientific">mine drainage metagenome</name>
    <dbReference type="NCBI Taxonomy" id="410659"/>
    <lineage>
        <taxon>unclassified sequences</taxon>
        <taxon>metagenomes</taxon>
        <taxon>ecological metagenomes</taxon>
    </lineage>
</organism>